<evidence type="ECO:0000313" key="6">
    <source>
        <dbReference type="Proteomes" id="UP001652680"/>
    </source>
</evidence>
<evidence type="ECO:0000256" key="1">
    <source>
        <dbReference type="ARBA" id="ARBA00022771"/>
    </source>
</evidence>
<name>A0ABM5J1P6_DRORH</name>
<evidence type="ECO:0000256" key="3">
    <source>
        <dbReference type="PROSITE-ProRule" id="PRU00175"/>
    </source>
</evidence>
<keyword evidence="6" id="KW-1185">Reference proteome</keyword>
<feature type="domain" description="RING-type" evidence="4">
    <location>
        <begin position="447"/>
        <end position="502"/>
    </location>
</feature>
<dbReference type="InterPro" id="IPR001841">
    <property type="entry name" value="Znf_RING"/>
</dbReference>
<protein>
    <recommendedName>
        <fullName evidence="4">RING-type domain-containing protein</fullName>
    </recommendedName>
</protein>
<proteinExistence type="predicted"/>
<sequence length="516" mass="58976">MVHNHPSQCCEIAKLGAVSEIKQKCQDNTNLDIKQVFNDVLAEKTEGDEEIEVNFDTVKRTLQRIRQPFLPKSPTTPESVRLMFEDENVMNLFGMTKGNSPKCFFKKVHVSSSFGYCIFSSDKIIGLIENNIEEQNRNYLIDATFKVCPFGDFKQLLIIYIKHIQKITPFIFVLMTYIDFNICCLKGASFISDYEKAMRNALKKLHPSMNFFACWFHFTQACKKNAKKTPGFEKMVNCNKHAYVLFLKFLYLPLLPATKIVEAFNMLKCQAKSLENKMFSPFLTYFEKQWLKKEGPENISVFKRSTRTTGSVEAYNLNLGNKIRAKGHFFKFVQCLIDAEFEKSREFALLFQNASVGNQPITKQLRNRSQKIMDAMELFDIGEIYIQGFLTRTVSLNDPLEKKDIFNSVDDMETNSSELNSSTSSISSDGSNLSQLSDTAIVQMNPCNVCLLNPKSVLLRPCNHVNVCGICWDKIVENNSLKDSDIDDDESGNLKPKCPSCNQPVDEAIRNVFIYN</sequence>
<keyword evidence="2" id="KW-0862">Zinc</keyword>
<reference evidence="5" key="2">
    <citation type="submission" date="2025-05" db="UniProtKB">
        <authorList>
            <consortium name="EnsemblMetazoa"/>
        </authorList>
    </citation>
    <scope>IDENTIFICATION</scope>
</reference>
<accession>A0ABM5J1P6</accession>
<evidence type="ECO:0000256" key="2">
    <source>
        <dbReference type="ARBA" id="ARBA00022833"/>
    </source>
</evidence>
<evidence type="ECO:0000313" key="5">
    <source>
        <dbReference type="EnsemblMetazoa" id="XP_044312750.1"/>
    </source>
</evidence>
<reference evidence="6" key="1">
    <citation type="journal article" date="2021" name="Elife">
        <title>Highly contiguous assemblies of 101 drosophilid genomes.</title>
        <authorList>
            <person name="Kim B.Y."/>
            <person name="Wang J.R."/>
            <person name="Miller D.E."/>
            <person name="Barmina O."/>
            <person name="Delaney E."/>
            <person name="Thompson A."/>
            <person name="Comeault A.A."/>
            <person name="Peede D."/>
            <person name="D'Agostino E.R."/>
            <person name="Pelaez J."/>
            <person name="Aguilar J.M."/>
            <person name="Haji D."/>
            <person name="Matsunaga T."/>
            <person name="Armstrong E.E."/>
            <person name="Zych M."/>
            <person name="Ogawa Y."/>
            <person name="Stamenkovic-Radak M."/>
            <person name="Jelic M."/>
            <person name="Veselinovic M.S."/>
            <person name="Tanaskovic M."/>
            <person name="Eric P."/>
            <person name="Gao J.J."/>
            <person name="Katoh T.K."/>
            <person name="Toda M.J."/>
            <person name="Watabe H."/>
            <person name="Watada M."/>
            <person name="Davis J.S."/>
            <person name="Moyle L.C."/>
            <person name="Manoli G."/>
            <person name="Bertolini E."/>
            <person name="Kostal V."/>
            <person name="Hawley R.S."/>
            <person name="Takahashi A."/>
            <person name="Jones C.D."/>
            <person name="Price D.K."/>
            <person name="Whiteman N."/>
            <person name="Kopp A."/>
            <person name="Matute D.R."/>
            <person name="Petrov D.A."/>
        </authorList>
    </citation>
    <scope>NUCLEOTIDE SEQUENCE [LARGE SCALE GENOMIC DNA]</scope>
</reference>
<dbReference type="Pfam" id="PF13920">
    <property type="entry name" value="zf-C3HC4_3"/>
    <property type="match status" value="1"/>
</dbReference>
<dbReference type="Gene3D" id="3.30.40.10">
    <property type="entry name" value="Zinc/RING finger domain, C3HC4 (zinc finger)"/>
    <property type="match status" value="1"/>
</dbReference>
<dbReference type="PROSITE" id="PS50089">
    <property type="entry name" value="ZF_RING_2"/>
    <property type="match status" value="1"/>
</dbReference>
<dbReference type="GeneID" id="108041569"/>
<dbReference type="RefSeq" id="XP_044312750.1">
    <property type="nucleotide sequence ID" value="XM_044456815.1"/>
</dbReference>
<dbReference type="EnsemblMetazoa" id="XM_044456815.1">
    <property type="protein sequence ID" value="XP_044312750.1"/>
    <property type="gene ID" value="LOC108041569"/>
</dbReference>
<keyword evidence="1 3" id="KW-0479">Metal-binding</keyword>
<dbReference type="Proteomes" id="UP001652680">
    <property type="component" value="Unassembled WGS sequence"/>
</dbReference>
<dbReference type="SUPFAM" id="SSF57850">
    <property type="entry name" value="RING/U-box"/>
    <property type="match status" value="1"/>
</dbReference>
<keyword evidence="1 3" id="KW-0863">Zinc-finger</keyword>
<evidence type="ECO:0000259" key="4">
    <source>
        <dbReference type="PROSITE" id="PS50089"/>
    </source>
</evidence>
<organism evidence="5 6">
    <name type="scientific">Drosophila rhopaloa</name>
    <name type="common">Fruit fly</name>
    <dbReference type="NCBI Taxonomy" id="1041015"/>
    <lineage>
        <taxon>Eukaryota</taxon>
        <taxon>Metazoa</taxon>
        <taxon>Ecdysozoa</taxon>
        <taxon>Arthropoda</taxon>
        <taxon>Hexapoda</taxon>
        <taxon>Insecta</taxon>
        <taxon>Pterygota</taxon>
        <taxon>Neoptera</taxon>
        <taxon>Endopterygota</taxon>
        <taxon>Diptera</taxon>
        <taxon>Brachycera</taxon>
        <taxon>Muscomorpha</taxon>
        <taxon>Ephydroidea</taxon>
        <taxon>Drosophilidae</taxon>
        <taxon>Drosophila</taxon>
        <taxon>Sophophora</taxon>
    </lineage>
</organism>
<dbReference type="InterPro" id="IPR013083">
    <property type="entry name" value="Znf_RING/FYVE/PHD"/>
</dbReference>